<dbReference type="Pfam" id="PF06580">
    <property type="entry name" value="His_kinase"/>
    <property type="match status" value="1"/>
</dbReference>
<evidence type="ECO:0000259" key="7">
    <source>
        <dbReference type="Pfam" id="PF02743"/>
    </source>
</evidence>
<dbReference type="GO" id="GO:0000155">
    <property type="term" value="F:phosphorelay sensor kinase activity"/>
    <property type="evidence" value="ECO:0007669"/>
    <property type="project" value="InterPro"/>
</dbReference>
<dbReference type="EMBL" id="FMXR01000005">
    <property type="protein sequence ID" value="SDB06623.1"/>
    <property type="molecule type" value="Genomic_DNA"/>
</dbReference>
<feature type="domain" description="Signal transduction histidine kinase internal region" evidence="8">
    <location>
        <begin position="417"/>
        <end position="497"/>
    </location>
</feature>
<keyword evidence="9" id="KW-0808">Transferase</keyword>
<dbReference type="Pfam" id="PF02743">
    <property type="entry name" value="dCache_1"/>
    <property type="match status" value="1"/>
</dbReference>
<dbReference type="Proteomes" id="UP000199228">
    <property type="component" value="Unassembled WGS sequence"/>
</dbReference>
<dbReference type="Gene3D" id="6.10.340.10">
    <property type="match status" value="1"/>
</dbReference>
<dbReference type="PANTHER" id="PTHR34220">
    <property type="entry name" value="SENSOR HISTIDINE KINASE YPDA"/>
    <property type="match status" value="1"/>
</dbReference>
<dbReference type="InterPro" id="IPR050640">
    <property type="entry name" value="Bact_2-comp_sensor_kinase"/>
</dbReference>
<keyword evidence="10" id="KW-1185">Reference proteome</keyword>
<dbReference type="SUPFAM" id="SSF55874">
    <property type="entry name" value="ATPase domain of HSP90 chaperone/DNA topoisomerase II/histidine kinase"/>
    <property type="match status" value="1"/>
</dbReference>
<dbReference type="PANTHER" id="PTHR34220:SF7">
    <property type="entry name" value="SENSOR HISTIDINE KINASE YPDA"/>
    <property type="match status" value="1"/>
</dbReference>
<evidence type="ECO:0000259" key="8">
    <source>
        <dbReference type="Pfam" id="PF06580"/>
    </source>
</evidence>
<sequence length="628" mass="72530">MRIRRGPFYKIKKFLNDRSNYQTGLFLLTILFTVPLCAVILVLSFFFIQRGTFATVQESQYAQLQEINEKIAYVLTDTQNMSQEIYYNDAVQEILKAVRDGEEYPSDTETAYFVNNFVADRDFVDSVVLTGMNSTVFSTERAFSNYSSFSSITHKWWYEELTGADASYYWFPMALEDNTQQGVYTTDVAQQDNEIVFARPIYNMDDLSEQLGYMFIYISPDYLEEIWSEIEWGKSGNVLIYDENNNLITSNDETADYSQALGKVNLDNESSIVHLGSQRYVVSSQTLGNDDWTICMITPLREVSRNMGTLAMEVLVMAAVAIVMLLLISRFHAKNMARPIHDLSSLMDAYQETEVKDKGARKTALVLPNDLSREKLENYQARADEVGSIYRSYEQLLERMHTLIQDNYIKDLEKKDAELALLQSQINPHFLYNTLDMVNWMALANDQTEISEMITALSDTFRLSLIRNNSQFCAVEQELQYIKSYLVLQQFRYGKRLVYEIEAPQPLPKLYIPRFILQPVVENALKHGIDLLEEGGRLKIALIVDEKVTFVVENDGNEIDLNKMNRILDFHPDKTELLSFKPEGYGVQNINRRIKILCGLQYGLTYEKTQEKTICKIILPKRENDDTN</sequence>
<evidence type="ECO:0000256" key="1">
    <source>
        <dbReference type="ARBA" id="ARBA00004651"/>
    </source>
</evidence>
<accession>A0A1G6AEW6</accession>
<keyword evidence="2" id="KW-1003">Cell membrane</keyword>
<organism evidence="9 10">
    <name type="scientific">Eubacterium oxidoreducens</name>
    <dbReference type="NCBI Taxonomy" id="1732"/>
    <lineage>
        <taxon>Bacteria</taxon>
        <taxon>Bacillati</taxon>
        <taxon>Bacillota</taxon>
        <taxon>Clostridia</taxon>
        <taxon>Eubacteriales</taxon>
        <taxon>Eubacteriaceae</taxon>
        <taxon>Eubacterium</taxon>
    </lineage>
</organism>
<dbReference type="STRING" id="1732.SAMN02910417_00469"/>
<evidence type="ECO:0000256" key="4">
    <source>
        <dbReference type="ARBA" id="ARBA00022989"/>
    </source>
</evidence>
<feature type="transmembrane region" description="Helical" evidence="6">
    <location>
        <begin position="307"/>
        <end position="328"/>
    </location>
</feature>
<dbReference type="InterPro" id="IPR036890">
    <property type="entry name" value="HATPase_C_sf"/>
</dbReference>
<keyword evidence="3 6" id="KW-0812">Transmembrane</keyword>
<evidence type="ECO:0000313" key="10">
    <source>
        <dbReference type="Proteomes" id="UP000199228"/>
    </source>
</evidence>
<feature type="transmembrane region" description="Helical" evidence="6">
    <location>
        <begin position="21"/>
        <end position="48"/>
    </location>
</feature>
<dbReference type="GO" id="GO:0005886">
    <property type="term" value="C:plasma membrane"/>
    <property type="evidence" value="ECO:0007669"/>
    <property type="project" value="UniProtKB-SubCell"/>
</dbReference>
<dbReference type="InterPro" id="IPR033479">
    <property type="entry name" value="dCache_1"/>
</dbReference>
<keyword evidence="4 6" id="KW-1133">Transmembrane helix</keyword>
<keyword evidence="9" id="KW-0418">Kinase</keyword>
<reference evidence="9 10" key="1">
    <citation type="submission" date="2016-10" db="EMBL/GenBank/DDBJ databases">
        <authorList>
            <person name="de Groot N.N."/>
        </authorList>
    </citation>
    <scope>NUCLEOTIDE SEQUENCE [LARGE SCALE GENOMIC DNA]</scope>
    <source>
        <strain evidence="9 10">DSM 3217</strain>
    </source>
</reference>
<feature type="domain" description="Cache" evidence="7">
    <location>
        <begin position="55"/>
        <end position="295"/>
    </location>
</feature>
<evidence type="ECO:0000256" key="2">
    <source>
        <dbReference type="ARBA" id="ARBA00022475"/>
    </source>
</evidence>
<protein>
    <submittedName>
        <fullName evidence="9">Two-component system, sensor histidine kinase YesM</fullName>
    </submittedName>
</protein>
<dbReference type="Gene3D" id="3.30.450.20">
    <property type="entry name" value="PAS domain"/>
    <property type="match status" value="2"/>
</dbReference>
<proteinExistence type="predicted"/>
<dbReference type="OrthoDB" id="9809348at2"/>
<keyword evidence="5 6" id="KW-0472">Membrane</keyword>
<dbReference type="Gene3D" id="3.30.565.10">
    <property type="entry name" value="Histidine kinase-like ATPase, C-terminal domain"/>
    <property type="match status" value="1"/>
</dbReference>
<comment type="subcellular location">
    <subcellularLocation>
        <location evidence="1">Cell membrane</location>
        <topology evidence="1">Multi-pass membrane protein</topology>
    </subcellularLocation>
</comment>
<gene>
    <name evidence="9" type="ORF">SAMN02910417_00469</name>
</gene>
<name>A0A1G6AEW6_EUBOX</name>
<dbReference type="AlphaFoldDB" id="A0A1G6AEW6"/>
<evidence type="ECO:0000313" key="9">
    <source>
        <dbReference type="EMBL" id="SDB06623.1"/>
    </source>
</evidence>
<dbReference type="RefSeq" id="WP_090171792.1">
    <property type="nucleotide sequence ID" value="NZ_FMXR01000005.1"/>
</dbReference>
<dbReference type="InterPro" id="IPR010559">
    <property type="entry name" value="Sig_transdc_His_kin_internal"/>
</dbReference>
<evidence type="ECO:0000256" key="6">
    <source>
        <dbReference type="SAM" id="Phobius"/>
    </source>
</evidence>
<evidence type="ECO:0000256" key="3">
    <source>
        <dbReference type="ARBA" id="ARBA00022692"/>
    </source>
</evidence>
<evidence type="ECO:0000256" key="5">
    <source>
        <dbReference type="ARBA" id="ARBA00023136"/>
    </source>
</evidence>